<accession>A0A3B6GYH0</accession>
<dbReference type="OrthoDB" id="10647578at2759"/>
<dbReference type="Gramene" id="TraesWEE_scaffold_054154_01G000400.1">
    <property type="protein sequence ID" value="TraesWEE_scaffold_054154_01G000400.1"/>
    <property type="gene ID" value="TraesWEE_scaffold_054154_01G000400"/>
</dbReference>
<dbReference type="InterPro" id="IPR046533">
    <property type="entry name" value="DUF6598"/>
</dbReference>
<dbReference type="AlphaFoldDB" id="A0A3B6GYH0"/>
<reference evidence="2" key="2">
    <citation type="submission" date="2018-10" db="UniProtKB">
        <authorList>
            <consortium name="EnsemblPlants"/>
        </authorList>
    </citation>
    <scope>IDENTIFICATION</scope>
</reference>
<evidence type="ECO:0000259" key="1">
    <source>
        <dbReference type="Pfam" id="PF20241"/>
    </source>
</evidence>
<dbReference type="Gramene" id="TraesCAD_scaffold_015072_01G000300.1">
    <property type="protein sequence ID" value="TraesCAD_scaffold_015072_01G000300.1"/>
    <property type="gene ID" value="TraesCAD_scaffold_015072_01G000300"/>
</dbReference>
<keyword evidence="3" id="KW-1185">Reference proteome</keyword>
<reference evidence="2" key="1">
    <citation type="submission" date="2018-08" db="EMBL/GenBank/DDBJ databases">
        <authorList>
            <person name="Rossello M."/>
        </authorList>
    </citation>
    <scope>NUCLEOTIDE SEQUENCE [LARGE SCALE GENOMIC DNA]</scope>
    <source>
        <strain evidence="2">cv. Chinese Spring</strain>
    </source>
</reference>
<dbReference type="Gramene" id="TraesROB_scaffold_025628_01G000400.1">
    <property type="protein sequence ID" value="TraesROB_scaffold_025628_01G000400.1"/>
    <property type="gene ID" value="TraesROB_scaffold_025628_01G000400"/>
</dbReference>
<dbReference type="Proteomes" id="UP000019116">
    <property type="component" value="Chromosome 3D"/>
</dbReference>
<evidence type="ECO:0000313" key="2">
    <source>
        <dbReference type="EnsemblPlants" id="TraesCS3D02G351800.1"/>
    </source>
</evidence>
<dbReference type="Gramene" id="TraesCS3D02G351800.1">
    <property type="protein sequence ID" value="TraesCS3D02G351800.1"/>
    <property type="gene ID" value="TraesCS3D02G351800"/>
</dbReference>
<protein>
    <recommendedName>
        <fullName evidence="1">DUF6598 domain-containing protein</fullName>
    </recommendedName>
</protein>
<dbReference type="Gramene" id="TraesRN3D0100814300.1">
    <property type="protein sequence ID" value="TraesRN3D0100814300.1"/>
    <property type="gene ID" value="TraesRN3D0100814300"/>
</dbReference>
<proteinExistence type="predicted"/>
<dbReference type="Gramene" id="TraesCS3D03G0780200.1">
    <property type="protein sequence ID" value="TraesCS3D03G0780200.1.CDS"/>
    <property type="gene ID" value="TraesCS3D03G0780200"/>
</dbReference>
<organism evidence="2">
    <name type="scientific">Triticum aestivum</name>
    <name type="common">Wheat</name>
    <dbReference type="NCBI Taxonomy" id="4565"/>
    <lineage>
        <taxon>Eukaryota</taxon>
        <taxon>Viridiplantae</taxon>
        <taxon>Streptophyta</taxon>
        <taxon>Embryophyta</taxon>
        <taxon>Tracheophyta</taxon>
        <taxon>Spermatophyta</taxon>
        <taxon>Magnoliopsida</taxon>
        <taxon>Liliopsida</taxon>
        <taxon>Poales</taxon>
        <taxon>Poaceae</taxon>
        <taxon>BOP clade</taxon>
        <taxon>Pooideae</taxon>
        <taxon>Triticodae</taxon>
        <taxon>Triticeae</taxon>
        <taxon>Triticinae</taxon>
        <taxon>Triticum</taxon>
    </lineage>
</organism>
<dbReference type="Pfam" id="PF20241">
    <property type="entry name" value="DUF6598"/>
    <property type="match status" value="1"/>
</dbReference>
<feature type="domain" description="DUF6598" evidence="1">
    <location>
        <begin position="167"/>
        <end position="283"/>
    </location>
</feature>
<dbReference type="Gramene" id="TraesCLE_scaffold_103203_01G000100.1">
    <property type="protein sequence ID" value="TraesCLE_scaffold_103203_01G000100.1"/>
    <property type="gene ID" value="TraesCLE_scaffold_103203_01G000100"/>
</dbReference>
<sequence>MPPPRRTPWRNFLGDLRRWIDLLGFRGLIDVVARRPGQAIYKVKEAPRGLPELTDVARPQGGSGPVILITRATLIACAAAPSRSAAGNRPQQLPPPKWSLKEESYGDALTEIFEVSANFPLRGQVLAWDGIRTQIICQSKNVKEFYSRRAKWARDNPGAKLVDFKMTLPPTGPSRYMCALSGAYFEVKIDATTKKAAEEHARVVDWCYTPLSNRCNTVSIETSMGVVDILCAMMNEAVEVTMCVGLCIPTDLCVGRLYGRITARTDIYEPEITVFTRGVKSAVDPLRRVAHPLPGFLSADSYRHVTLPLARTVLTVPIQASRIELKGELMIEGSNTLSVNHSIHLDAKNIWSPWVKHGNCYARVALTIRLEVER</sequence>
<name>A0A3B6GYH0_WHEAT</name>
<dbReference type="EnsemblPlants" id="TraesCS3D02G351800.1">
    <property type="protein sequence ID" value="TraesCS3D02G351800.1"/>
    <property type="gene ID" value="TraesCS3D02G351800"/>
</dbReference>
<evidence type="ECO:0000313" key="3">
    <source>
        <dbReference type="Proteomes" id="UP000019116"/>
    </source>
</evidence>